<dbReference type="InterPro" id="IPR000436">
    <property type="entry name" value="Sushi_SCR_CCP_dom"/>
</dbReference>
<dbReference type="EMBL" id="VZTX01023402">
    <property type="protein sequence ID" value="NXU17203.1"/>
    <property type="molecule type" value="Genomic_DNA"/>
</dbReference>
<dbReference type="Gene3D" id="2.10.70.10">
    <property type="entry name" value="Complement Module, domain 1"/>
    <property type="match status" value="2"/>
</dbReference>
<evidence type="ECO:0000313" key="9">
    <source>
        <dbReference type="Proteomes" id="UP000570592"/>
    </source>
</evidence>
<dbReference type="PROSITE" id="PS50923">
    <property type="entry name" value="SUSHI"/>
    <property type="match status" value="2"/>
</dbReference>
<keyword evidence="3" id="KW-0399">Innate immunity</keyword>
<protein>
    <submittedName>
        <fullName evidence="8">CR2 protein</fullName>
    </submittedName>
</protein>
<feature type="non-terminal residue" evidence="8">
    <location>
        <position position="1"/>
    </location>
</feature>
<keyword evidence="5" id="KW-0325">Glycoprotein</keyword>
<sequence>VVPALGYLGLLPLFVVPPCPSPPKIRNSQHDSEAVTEFVPGMSVKYHCDPGYAPTGKTTISCLPSGSWSIPYPHCEVPLCPPPPTIAHATSSAEPGTNFTSGTSVSYSCQPGFSLLGDPSILCTAWGNWSLPHPRCAGGA</sequence>
<organism evidence="8 9">
    <name type="scientific">Pardalotus punctatus</name>
    <name type="common">spotted pardalote</name>
    <dbReference type="NCBI Taxonomy" id="254575"/>
    <lineage>
        <taxon>Eukaryota</taxon>
        <taxon>Metazoa</taxon>
        <taxon>Chordata</taxon>
        <taxon>Craniata</taxon>
        <taxon>Vertebrata</taxon>
        <taxon>Euteleostomi</taxon>
        <taxon>Archelosauria</taxon>
        <taxon>Archosauria</taxon>
        <taxon>Dinosauria</taxon>
        <taxon>Saurischia</taxon>
        <taxon>Theropoda</taxon>
        <taxon>Coelurosauria</taxon>
        <taxon>Aves</taxon>
        <taxon>Neognathae</taxon>
        <taxon>Neoaves</taxon>
        <taxon>Telluraves</taxon>
        <taxon>Australaves</taxon>
        <taxon>Passeriformes</taxon>
        <taxon>Meliphagoidea</taxon>
        <taxon>Pardalotidae</taxon>
        <taxon>Pardalotus</taxon>
    </lineage>
</organism>
<evidence type="ECO:0000256" key="4">
    <source>
        <dbReference type="ARBA" id="ARBA00023157"/>
    </source>
</evidence>
<evidence type="ECO:0000259" key="7">
    <source>
        <dbReference type="PROSITE" id="PS50923"/>
    </source>
</evidence>
<dbReference type="GO" id="GO:0006958">
    <property type="term" value="P:complement activation, classical pathway"/>
    <property type="evidence" value="ECO:0007669"/>
    <property type="project" value="UniProtKB-KW"/>
</dbReference>
<feature type="domain" description="Sushi" evidence="7">
    <location>
        <begin position="17"/>
        <end position="77"/>
    </location>
</feature>
<dbReference type="Pfam" id="PF00084">
    <property type="entry name" value="Sushi"/>
    <property type="match status" value="2"/>
</dbReference>
<dbReference type="InterPro" id="IPR035976">
    <property type="entry name" value="Sushi/SCR/CCP_sf"/>
</dbReference>
<dbReference type="FunFam" id="2.10.70.10:FF:000070">
    <property type="entry name" value="Complement C3d receptor 2"/>
    <property type="match status" value="1"/>
</dbReference>
<evidence type="ECO:0000313" key="8">
    <source>
        <dbReference type="EMBL" id="NXU17203.1"/>
    </source>
</evidence>
<evidence type="ECO:0000256" key="2">
    <source>
        <dbReference type="ARBA" id="ARBA00022737"/>
    </source>
</evidence>
<dbReference type="SUPFAM" id="SSF57535">
    <property type="entry name" value="Complement control module/SCR domain"/>
    <property type="match status" value="2"/>
</dbReference>
<proteinExistence type="predicted"/>
<accession>A0A7L3IID0</accession>
<feature type="disulfide bond" evidence="6">
    <location>
        <begin position="80"/>
        <end position="123"/>
    </location>
</feature>
<evidence type="ECO:0000256" key="6">
    <source>
        <dbReference type="PROSITE-ProRule" id="PRU00302"/>
    </source>
</evidence>
<dbReference type="PANTHER" id="PTHR45656">
    <property type="entry name" value="PROTEIN CBR-CLEC-78"/>
    <property type="match status" value="1"/>
</dbReference>
<reference evidence="8 9" key="1">
    <citation type="submission" date="2019-09" db="EMBL/GenBank/DDBJ databases">
        <title>Bird 10,000 Genomes (B10K) Project - Family phase.</title>
        <authorList>
            <person name="Zhang G."/>
        </authorList>
    </citation>
    <scope>NUCLEOTIDE SEQUENCE [LARGE SCALE GENOMIC DNA]</scope>
    <source>
        <strain evidence="8">B10K-DU-029-51</strain>
    </source>
</reference>
<dbReference type="PANTHER" id="PTHR45656:SF4">
    <property type="entry name" value="PROTEIN CBR-CLEC-78"/>
    <property type="match status" value="1"/>
</dbReference>
<comment type="caution">
    <text evidence="8">The sequence shown here is derived from an EMBL/GenBank/DDBJ whole genome shotgun (WGS) entry which is preliminary data.</text>
</comment>
<name>A0A7L3IID0_9PASS</name>
<dbReference type="AlphaFoldDB" id="A0A7L3IID0"/>
<evidence type="ECO:0000256" key="3">
    <source>
        <dbReference type="ARBA" id="ARBA00022875"/>
    </source>
</evidence>
<dbReference type="CDD" id="cd00033">
    <property type="entry name" value="CCP"/>
    <property type="match status" value="2"/>
</dbReference>
<feature type="non-terminal residue" evidence="8">
    <location>
        <position position="140"/>
    </location>
</feature>
<keyword evidence="2" id="KW-0677">Repeat</keyword>
<keyword evidence="1" id="KW-0732">Signal</keyword>
<dbReference type="SMART" id="SM00032">
    <property type="entry name" value="CCP"/>
    <property type="match status" value="2"/>
</dbReference>
<feature type="disulfide bond" evidence="6">
    <location>
        <begin position="109"/>
        <end position="136"/>
    </location>
</feature>
<feature type="disulfide bond" evidence="6">
    <location>
        <begin position="19"/>
        <end position="62"/>
    </location>
</feature>
<dbReference type="InterPro" id="IPR051277">
    <property type="entry name" value="SEZ6_CSMD_C4BPB_Regulators"/>
</dbReference>
<keyword evidence="9" id="KW-1185">Reference proteome</keyword>
<feature type="disulfide bond" evidence="6">
    <location>
        <begin position="48"/>
        <end position="75"/>
    </location>
</feature>
<evidence type="ECO:0000256" key="5">
    <source>
        <dbReference type="ARBA" id="ARBA00023180"/>
    </source>
</evidence>
<keyword evidence="3" id="KW-0391">Immunity</keyword>
<feature type="domain" description="Sushi" evidence="7">
    <location>
        <begin position="78"/>
        <end position="138"/>
    </location>
</feature>
<keyword evidence="6" id="KW-0768">Sushi</keyword>
<evidence type="ECO:0000256" key="1">
    <source>
        <dbReference type="ARBA" id="ARBA00022729"/>
    </source>
</evidence>
<keyword evidence="3" id="KW-0180">Complement pathway</keyword>
<gene>
    <name evidence="8" type="primary">Cr2_1</name>
    <name evidence="8" type="ORF">PARPUN_R15091</name>
</gene>
<keyword evidence="4 6" id="KW-1015">Disulfide bond</keyword>
<dbReference type="Proteomes" id="UP000570592">
    <property type="component" value="Unassembled WGS sequence"/>
</dbReference>